<dbReference type="PANTHER" id="PTHR43618:SF17">
    <property type="entry name" value="RHAMNOLIPIDS BIOSYNTHESIS 3-OXOACYL-[ACYL-CARRIER-PROTEIN] REDUCTASE"/>
    <property type="match status" value="1"/>
</dbReference>
<dbReference type="InterPro" id="IPR002347">
    <property type="entry name" value="SDR_fam"/>
</dbReference>
<gene>
    <name evidence="4" type="ORF">B0J13DRAFT_666024</name>
</gene>
<evidence type="ECO:0000313" key="5">
    <source>
        <dbReference type="Proteomes" id="UP000717696"/>
    </source>
</evidence>
<protein>
    <submittedName>
        <fullName evidence="4">Uncharacterized protein</fullName>
    </submittedName>
</protein>
<dbReference type="Proteomes" id="UP000717696">
    <property type="component" value="Unassembled WGS sequence"/>
</dbReference>
<dbReference type="InterPro" id="IPR052178">
    <property type="entry name" value="Sec_Metab_Biosynth_SDR"/>
</dbReference>
<dbReference type="GO" id="GO:0016491">
    <property type="term" value="F:oxidoreductase activity"/>
    <property type="evidence" value="ECO:0007669"/>
    <property type="project" value="UniProtKB-KW"/>
</dbReference>
<comment type="similarity">
    <text evidence="1">Belongs to the short-chain dehydrogenases/reductases (SDR) family.</text>
</comment>
<dbReference type="Gene3D" id="3.40.50.720">
    <property type="entry name" value="NAD(P)-binding Rossmann-like Domain"/>
    <property type="match status" value="1"/>
</dbReference>
<dbReference type="InterPro" id="IPR020904">
    <property type="entry name" value="Sc_DH/Rdtase_CS"/>
</dbReference>
<name>A0A9P9EUV4_9HYPO</name>
<dbReference type="InterPro" id="IPR036291">
    <property type="entry name" value="NAD(P)-bd_dom_sf"/>
</dbReference>
<keyword evidence="2" id="KW-0521">NADP</keyword>
<reference evidence="4" key="1">
    <citation type="journal article" date="2021" name="Nat. Commun.">
        <title>Genetic determinants of endophytism in the Arabidopsis root mycobiome.</title>
        <authorList>
            <person name="Mesny F."/>
            <person name="Miyauchi S."/>
            <person name="Thiergart T."/>
            <person name="Pickel B."/>
            <person name="Atanasova L."/>
            <person name="Karlsson M."/>
            <person name="Huettel B."/>
            <person name="Barry K.W."/>
            <person name="Haridas S."/>
            <person name="Chen C."/>
            <person name="Bauer D."/>
            <person name="Andreopoulos W."/>
            <person name="Pangilinan J."/>
            <person name="LaButti K."/>
            <person name="Riley R."/>
            <person name="Lipzen A."/>
            <person name="Clum A."/>
            <person name="Drula E."/>
            <person name="Henrissat B."/>
            <person name="Kohler A."/>
            <person name="Grigoriev I.V."/>
            <person name="Martin F.M."/>
            <person name="Hacquard S."/>
        </authorList>
    </citation>
    <scope>NUCLEOTIDE SEQUENCE</scope>
    <source>
        <strain evidence="4">MPI-CAGE-AT-0021</strain>
    </source>
</reference>
<dbReference type="PANTHER" id="PTHR43618">
    <property type="entry name" value="7-ALPHA-HYDROXYSTEROID DEHYDROGENASE"/>
    <property type="match status" value="1"/>
</dbReference>
<keyword evidence="3" id="KW-0560">Oxidoreductase</keyword>
<evidence type="ECO:0000256" key="1">
    <source>
        <dbReference type="ARBA" id="ARBA00006484"/>
    </source>
</evidence>
<comment type="caution">
    <text evidence="4">The sequence shown here is derived from an EMBL/GenBank/DDBJ whole genome shotgun (WGS) entry which is preliminary data.</text>
</comment>
<sequence>MQILSGLHAYDGFPIHNGEAKGANFRELELTDYPESAWTKALTLNLHHVFTLTRLVLPLLEAATIRTDGIPVDLACIIHIGSVDALRVSHLNNFAYSVAKAGLHYLSWHLATTLGPRGITSNIIASGAFPSKVIDPSKMMDPIRDMMGDEIREANPLSRIGTPEDVVGTYLYLSSRAGAWCNGATIRLDGGG</sequence>
<dbReference type="OrthoDB" id="294295at2759"/>
<proteinExistence type="inferred from homology"/>
<evidence type="ECO:0000256" key="2">
    <source>
        <dbReference type="ARBA" id="ARBA00022857"/>
    </source>
</evidence>
<accession>A0A9P9EUV4</accession>
<dbReference type="AlphaFoldDB" id="A0A9P9EUV4"/>
<keyword evidence="5" id="KW-1185">Reference proteome</keyword>
<dbReference type="SUPFAM" id="SSF51735">
    <property type="entry name" value="NAD(P)-binding Rossmann-fold domains"/>
    <property type="match status" value="1"/>
</dbReference>
<dbReference type="PROSITE" id="PS00061">
    <property type="entry name" value="ADH_SHORT"/>
    <property type="match status" value="1"/>
</dbReference>
<dbReference type="Pfam" id="PF13561">
    <property type="entry name" value="adh_short_C2"/>
    <property type="match status" value="1"/>
</dbReference>
<dbReference type="EMBL" id="JAGMUU010000009">
    <property type="protein sequence ID" value="KAH7145551.1"/>
    <property type="molecule type" value="Genomic_DNA"/>
</dbReference>
<dbReference type="PRINTS" id="PR00081">
    <property type="entry name" value="GDHRDH"/>
</dbReference>
<evidence type="ECO:0000313" key="4">
    <source>
        <dbReference type="EMBL" id="KAH7145551.1"/>
    </source>
</evidence>
<organism evidence="4 5">
    <name type="scientific">Dactylonectria estremocensis</name>
    <dbReference type="NCBI Taxonomy" id="1079267"/>
    <lineage>
        <taxon>Eukaryota</taxon>
        <taxon>Fungi</taxon>
        <taxon>Dikarya</taxon>
        <taxon>Ascomycota</taxon>
        <taxon>Pezizomycotina</taxon>
        <taxon>Sordariomycetes</taxon>
        <taxon>Hypocreomycetidae</taxon>
        <taxon>Hypocreales</taxon>
        <taxon>Nectriaceae</taxon>
        <taxon>Dactylonectria</taxon>
    </lineage>
</organism>
<evidence type="ECO:0000256" key="3">
    <source>
        <dbReference type="ARBA" id="ARBA00023002"/>
    </source>
</evidence>